<reference evidence="2 3" key="1">
    <citation type="submission" date="2022-09" db="EMBL/GenBank/DDBJ databases">
        <authorList>
            <person name="Palmer J.M."/>
        </authorList>
    </citation>
    <scope>NUCLEOTIDE SEQUENCE [LARGE SCALE GENOMIC DNA]</scope>
    <source>
        <strain evidence="2 3">DSM 7382</strain>
    </source>
</reference>
<feature type="compositionally biased region" description="Polar residues" evidence="1">
    <location>
        <begin position="1"/>
        <end position="11"/>
    </location>
</feature>
<name>A0AAW0FAL4_9APHY</name>
<feature type="region of interest" description="Disordered" evidence="1">
    <location>
        <begin position="1"/>
        <end position="37"/>
    </location>
</feature>
<evidence type="ECO:0000313" key="2">
    <source>
        <dbReference type="EMBL" id="KAK7677578.1"/>
    </source>
</evidence>
<proteinExistence type="predicted"/>
<feature type="region of interest" description="Disordered" evidence="1">
    <location>
        <begin position="141"/>
        <end position="196"/>
    </location>
</feature>
<dbReference type="AlphaFoldDB" id="A0AAW0FAL4"/>
<organism evidence="2 3">
    <name type="scientific">Cerrena zonata</name>
    <dbReference type="NCBI Taxonomy" id="2478898"/>
    <lineage>
        <taxon>Eukaryota</taxon>
        <taxon>Fungi</taxon>
        <taxon>Dikarya</taxon>
        <taxon>Basidiomycota</taxon>
        <taxon>Agaricomycotina</taxon>
        <taxon>Agaricomycetes</taxon>
        <taxon>Polyporales</taxon>
        <taxon>Cerrenaceae</taxon>
        <taxon>Cerrena</taxon>
    </lineage>
</organism>
<accession>A0AAW0FAL4</accession>
<gene>
    <name evidence="2" type="ORF">QCA50_019487</name>
</gene>
<sequence length="196" mass="21942">MIKTGSQSERLSSGKYGIVIEDSDEDDTPKPESNQDLLNAETRAKILYEEGFVQALNNLYFELSSTKSEEIKRFDSINIDVDLNQLQESIPQGEDRQKKRRRSSNIITSRGRRVSHNPESALPIIYSGTLSRTRYELNRGGEGFGYGSDEEYLDAQDQPQDQPTATSSASESTNPSASPSESDASSSEIEDDYWVR</sequence>
<comment type="caution">
    <text evidence="2">The sequence shown here is derived from an EMBL/GenBank/DDBJ whole genome shotgun (WGS) entry which is preliminary data.</text>
</comment>
<feature type="region of interest" description="Disordered" evidence="1">
    <location>
        <begin position="88"/>
        <end position="115"/>
    </location>
</feature>
<feature type="compositionally biased region" description="Low complexity" evidence="1">
    <location>
        <begin position="155"/>
        <end position="187"/>
    </location>
</feature>
<dbReference type="Proteomes" id="UP001385951">
    <property type="component" value="Unassembled WGS sequence"/>
</dbReference>
<evidence type="ECO:0000256" key="1">
    <source>
        <dbReference type="SAM" id="MobiDB-lite"/>
    </source>
</evidence>
<evidence type="ECO:0000313" key="3">
    <source>
        <dbReference type="Proteomes" id="UP001385951"/>
    </source>
</evidence>
<protein>
    <submittedName>
        <fullName evidence="2">Uncharacterized protein</fullName>
    </submittedName>
</protein>
<keyword evidence="3" id="KW-1185">Reference proteome</keyword>
<dbReference type="EMBL" id="JASBNA010000086">
    <property type="protein sequence ID" value="KAK7677578.1"/>
    <property type="molecule type" value="Genomic_DNA"/>
</dbReference>